<dbReference type="Proteomes" id="UP000251617">
    <property type="component" value="Chromosome"/>
</dbReference>
<dbReference type="SUPFAM" id="SSF109604">
    <property type="entry name" value="HD-domain/PDEase-like"/>
    <property type="match status" value="1"/>
</dbReference>
<dbReference type="EMBL" id="CP030750">
    <property type="protein sequence ID" value="AXA24996.1"/>
    <property type="molecule type" value="Genomic_DNA"/>
</dbReference>
<dbReference type="GO" id="GO:0005737">
    <property type="term" value="C:cytoplasm"/>
    <property type="evidence" value="ECO:0007669"/>
    <property type="project" value="TreeGrafter"/>
</dbReference>
<name>A0AAD0PEA9_PSEPU</name>
<sequence>MLPSPLEQQLEFLRQIDQLKSVRRQSPLLDQSRKENSAEHSWHLAMYALILNEHASGAVNSDRVIRMLLLHDIVEIDVGDYPIHGGSSSQLQAEQEAEAAQRLFGLLPQPQGTQMLELWQEFEQAETADACFAKALDRFQPLLINIFTGGGTWSESGVSRQQVIERYGPVIQRGAPELWALCERWIARHFAGDGQP</sequence>
<dbReference type="GO" id="GO:0046872">
    <property type="term" value="F:metal ion binding"/>
    <property type="evidence" value="ECO:0007669"/>
    <property type="project" value="UniProtKB-KW"/>
</dbReference>
<proteinExistence type="predicted"/>
<protein>
    <submittedName>
        <fullName evidence="4">Hydrolase</fullName>
    </submittedName>
</protein>
<reference evidence="4 5" key="1">
    <citation type="submission" date="2018-06" db="EMBL/GenBank/DDBJ databases">
        <title>The genome of Pseudomonas putida NX-1, a lignin degrader.</title>
        <authorList>
            <person name="Xu Z."/>
        </authorList>
    </citation>
    <scope>NUCLEOTIDE SEQUENCE [LARGE SCALE GENOMIC DNA]</scope>
    <source>
        <strain evidence="4 5">NX-1</strain>
    </source>
</reference>
<evidence type="ECO:0000256" key="1">
    <source>
        <dbReference type="ARBA" id="ARBA00022723"/>
    </source>
</evidence>
<dbReference type="PANTHER" id="PTHR11845">
    <property type="entry name" value="5'-DEOXYNUCLEOTIDASE HDDC2"/>
    <property type="match status" value="1"/>
</dbReference>
<accession>A0AAD0PEA9</accession>
<dbReference type="GO" id="GO:0002953">
    <property type="term" value="F:5'-deoxynucleotidase activity"/>
    <property type="evidence" value="ECO:0007669"/>
    <property type="project" value="InterPro"/>
</dbReference>
<keyword evidence="1" id="KW-0479">Metal-binding</keyword>
<keyword evidence="2 4" id="KW-0378">Hydrolase</keyword>
<feature type="domain" description="HD" evidence="3">
    <location>
        <begin position="16"/>
        <end position="179"/>
    </location>
</feature>
<dbReference type="InterPro" id="IPR006674">
    <property type="entry name" value="HD_domain"/>
</dbReference>
<dbReference type="AlphaFoldDB" id="A0AAD0PEA9"/>
<evidence type="ECO:0000313" key="4">
    <source>
        <dbReference type="EMBL" id="AXA24996.1"/>
    </source>
</evidence>
<dbReference type="InterPro" id="IPR039356">
    <property type="entry name" value="YfbR/HDDC2"/>
</dbReference>
<gene>
    <name evidence="4" type="ORF">C1S65_13015</name>
</gene>
<dbReference type="Gene3D" id="1.10.3210.10">
    <property type="entry name" value="Hypothetical protein af1432"/>
    <property type="match status" value="1"/>
</dbReference>
<evidence type="ECO:0000259" key="3">
    <source>
        <dbReference type="Pfam" id="PF13023"/>
    </source>
</evidence>
<dbReference type="Pfam" id="PF13023">
    <property type="entry name" value="HD_3"/>
    <property type="match status" value="1"/>
</dbReference>
<evidence type="ECO:0000313" key="5">
    <source>
        <dbReference type="Proteomes" id="UP000251617"/>
    </source>
</evidence>
<dbReference type="RefSeq" id="WP_112898256.1">
    <property type="nucleotide sequence ID" value="NZ_CP030750.1"/>
</dbReference>
<organism evidence="4 5">
    <name type="scientific">Pseudomonas putida</name>
    <name type="common">Arthrobacter siderocapsulatus</name>
    <dbReference type="NCBI Taxonomy" id="303"/>
    <lineage>
        <taxon>Bacteria</taxon>
        <taxon>Pseudomonadati</taxon>
        <taxon>Pseudomonadota</taxon>
        <taxon>Gammaproteobacteria</taxon>
        <taxon>Pseudomonadales</taxon>
        <taxon>Pseudomonadaceae</taxon>
        <taxon>Pseudomonas</taxon>
    </lineage>
</organism>
<dbReference type="PANTHER" id="PTHR11845:SF13">
    <property type="entry name" value="5'-DEOXYNUCLEOTIDASE HDDC2"/>
    <property type="match status" value="1"/>
</dbReference>
<evidence type="ECO:0000256" key="2">
    <source>
        <dbReference type="ARBA" id="ARBA00022801"/>
    </source>
</evidence>